<organism evidence="1 2">
    <name type="scientific">Ulvibacter antarcticus</name>
    <dbReference type="NCBI Taxonomy" id="442714"/>
    <lineage>
        <taxon>Bacteria</taxon>
        <taxon>Pseudomonadati</taxon>
        <taxon>Bacteroidota</taxon>
        <taxon>Flavobacteriia</taxon>
        <taxon>Flavobacteriales</taxon>
        <taxon>Flavobacteriaceae</taxon>
        <taxon>Ulvibacter</taxon>
    </lineage>
</organism>
<dbReference type="OrthoDB" id="1467566at2"/>
<evidence type="ECO:0000313" key="2">
    <source>
        <dbReference type="Proteomes" id="UP000271339"/>
    </source>
</evidence>
<comment type="caution">
    <text evidence="1">The sequence shown here is derived from an EMBL/GenBank/DDBJ whole genome shotgun (WGS) entry which is preliminary data.</text>
</comment>
<gene>
    <name evidence="1" type="ORF">BXY75_0017</name>
</gene>
<evidence type="ECO:0000313" key="1">
    <source>
        <dbReference type="EMBL" id="RMA67707.1"/>
    </source>
</evidence>
<keyword evidence="2" id="KW-1185">Reference proteome</keyword>
<dbReference type="Proteomes" id="UP000271339">
    <property type="component" value="Unassembled WGS sequence"/>
</dbReference>
<dbReference type="EMBL" id="REFC01000001">
    <property type="protein sequence ID" value="RMA67707.1"/>
    <property type="molecule type" value="Genomic_DNA"/>
</dbReference>
<protein>
    <submittedName>
        <fullName evidence="1">Uncharacterized protein</fullName>
    </submittedName>
</protein>
<accession>A0A3L9Z6U0</accession>
<proteinExistence type="predicted"/>
<name>A0A3L9Z6U0_9FLAO</name>
<reference evidence="1 2" key="1">
    <citation type="submission" date="2018-10" db="EMBL/GenBank/DDBJ databases">
        <title>Genomic Encyclopedia of Archaeal and Bacterial Type Strains, Phase II (KMG-II): from individual species to whole genera.</title>
        <authorList>
            <person name="Goeker M."/>
        </authorList>
    </citation>
    <scope>NUCLEOTIDE SEQUENCE [LARGE SCALE GENOMIC DNA]</scope>
    <source>
        <strain evidence="1 2">DSM 23424</strain>
    </source>
</reference>
<dbReference type="RefSeq" id="WP_121905673.1">
    <property type="nucleotide sequence ID" value="NZ_REFC01000001.1"/>
</dbReference>
<sequence>MIDIKVEGKIVNLYRDEEESPIYQIRISQLDHSRTENGKIISEWIDHLMSKTWMEDGTLYKLASLINELNPRNKIDWSESFFPVEKRQYLSHVKKTKQIVSGNKKESIDIDDIKESLTIGVEEQNESVNGEISKIVEINLQKYGLK</sequence>
<dbReference type="AlphaFoldDB" id="A0A3L9Z6U0"/>